<feature type="non-terminal residue" evidence="1">
    <location>
        <position position="25"/>
    </location>
</feature>
<reference evidence="1" key="1">
    <citation type="submission" date="2018-05" db="EMBL/GenBank/DDBJ databases">
        <authorList>
            <person name="Lanie J.A."/>
            <person name="Ng W.-L."/>
            <person name="Kazmierczak K.M."/>
            <person name="Andrzejewski T.M."/>
            <person name="Davidsen T.M."/>
            <person name="Wayne K.J."/>
            <person name="Tettelin H."/>
            <person name="Glass J.I."/>
            <person name="Rusch D."/>
            <person name="Podicherti R."/>
            <person name="Tsui H.-C.T."/>
            <person name="Winkler M.E."/>
        </authorList>
    </citation>
    <scope>NUCLEOTIDE SEQUENCE</scope>
</reference>
<proteinExistence type="predicted"/>
<gene>
    <name evidence="1" type="ORF">METZ01_LOCUS283822</name>
</gene>
<organism evidence="1">
    <name type="scientific">marine metagenome</name>
    <dbReference type="NCBI Taxonomy" id="408172"/>
    <lineage>
        <taxon>unclassified sequences</taxon>
        <taxon>metagenomes</taxon>
        <taxon>ecological metagenomes</taxon>
    </lineage>
</organism>
<evidence type="ECO:0000313" key="1">
    <source>
        <dbReference type="EMBL" id="SVC30968.1"/>
    </source>
</evidence>
<accession>A0A382L1X7</accession>
<protein>
    <submittedName>
        <fullName evidence="1">Uncharacterized protein</fullName>
    </submittedName>
</protein>
<sequence length="25" mass="3053">MDQKKKILKNLGIDFIIIKKFDKKF</sequence>
<dbReference type="EMBL" id="UINC01084374">
    <property type="protein sequence ID" value="SVC30968.1"/>
    <property type="molecule type" value="Genomic_DNA"/>
</dbReference>
<name>A0A382L1X7_9ZZZZ</name>
<dbReference type="AlphaFoldDB" id="A0A382L1X7"/>